<dbReference type="PANTHER" id="PTHR43162:SF1">
    <property type="entry name" value="PRESTALK A DIFFERENTIATION PROTEIN A"/>
    <property type="match status" value="1"/>
</dbReference>
<organism evidence="3 4">
    <name type="scientific">Nocardiopsis changdeensis</name>
    <dbReference type="NCBI Taxonomy" id="2831969"/>
    <lineage>
        <taxon>Bacteria</taxon>
        <taxon>Bacillati</taxon>
        <taxon>Actinomycetota</taxon>
        <taxon>Actinomycetes</taxon>
        <taxon>Streptosporangiales</taxon>
        <taxon>Nocardiopsidaceae</taxon>
        <taxon>Nocardiopsis</taxon>
    </lineage>
</organism>
<dbReference type="Proteomes" id="UP000676079">
    <property type="component" value="Chromosome"/>
</dbReference>
<accession>A0ABX8BEG6</accession>
<feature type="region of interest" description="Disordered" evidence="1">
    <location>
        <begin position="246"/>
        <end position="275"/>
    </location>
</feature>
<dbReference type="InterPro" id="IPR016040">
    <property type="entry name" value="NAD(P)-bd_dom"/>
</dbReference>
<dbReference type="Gene3D" id="3.90.25.10">
    <property type="entry name" value="UDP-galactose 4-epimerase, domain 1"/>
    <property type="match status" value="1"/>
</dbReference>
<dbReference type="Gene3D" id="3.40.50.720">
    <property type="entry name" value="NAD(P)-binding Rossmann-like Domain"/>
    <property type="match status" value="1"/>
</dbReference>
<evidence type="ECO:0000313" key="4">
    <source>
        <dbReference type="Proteomes" id="UP000676079"/>
    </source>
</evidence>
<dbReference type="CDD" id="cd05269">
    <property type="entry name" value="TMR_SDR_a"/>
    <property type="match status" value="1"/>
</dbReference>
<gene>
    <name evidence="3" type="ORF">KGD84_16440</name>
</gene>
<dbReference type="SUPFAM" id="SSF51735">
    <property type="entry name" value="NAD(P)-binding Rossmann-fold domains"/>
    <property type="match status" value="1"/>
</dbReference>
<dbReference type="InterPro" id="IPR051604">
    <property type="entry name" value="Ergot_Alk_Oxidoreductase"/>
</dbReference>
<dbReference type="PANTHER" id="PTHR43162">
    <property type="match status" value="1"/>
</dbReference>
<reference evidence="3 4" key="1">
    <citation type="submission" date="2021-05" db="EMBL/GenBank/DDBJ databases">
        <title>Direct Submission.</title>
        <authorList>
            <person name="Li K."/>
            <person name="Gao J."/>
        </authorList>
    </citation>
    <scope>NUCLEOTIDE SEQUENCE [LARGE SCALE GENOMIC DNA]</scope>
    <source>
        <strain evidence="3 4">Mg02</strain>
    </source>
</reference>
<feature type="domain" description="NAD(P)-binding" evidence="2">
    <location>
        <begin position="11"/>
        <end position="176"/>
    </location>
</feature>
<dbReference type="RefSeq" id="WP_220561333.1">
    <property type="nucleotide sequence ID" value="NZ_CP074133.1"/>
</dbReference>
<evidence type="ECO:0000259" key="2">
    <source>
        <dbReference type="Pfam" id="PF13460"/>
    </source>
</evidence>
<dbReference type="EMBL" id="CP074133">
    <property type="protein sequence ID" value="QUX20140.1"/>
    <property type="molecule type" value="Genomic_DNA"/>
</dbReference>
<name>A0ABX8BEG6_9ACTN</name>
<evidence type="ECO:0000256" key="1">
    <source>
        <dbReference type="SAM" id="MobiDB-lite"/>
    </source>
</evidence>
<keyword evidence="4" id="KW-1185">Reference proteome</keyword>
<dbReference type="InterPro" id="IPR036291">
    <property type="entry name" value="NAD(P)-bd_dom_sf"/>
</dbReference>
<sequence length="275" mass="29353">MTNTDPILVIGGTGTTGRRIARLLAERGRAVRVASRSAAHRFDWTDPATWDAALDGVRTAYVVPNDTEPHTPELVAAARDRGLERMVLLSARGSDDPGYYADRRNTDNGHLQGEQALSASGLEWTVLRPTWFAQNFTEGFFSPLVEAGDLRLPTGEGACPFVDADDIAEVAVAALTGDGHQGRTYELTGPRPLTLHEVARVFTAATGRTVVHTPVTPDAFIAEQTGAGVPADLAEVLADLMGPLARGREAHPSTGVEDALGRPPRSLEDTLSRRG</sequence>
<proteinExistence type="predicted"/>
<evidence type="ECO:0000313" key="3">
    <source>
        <dbReference type="EMBL" id="QUX20140.1"/>
    </source>
</evidence>
<feature type="compositionally biased region" description="Basic and acidic residues" evidence="1">
    <location>
        <begin position="265"/>
        <end position="275"/>
    </location>
</feature>
<dbReference type="Pfam" id="PF13460">
    <property type="entry name" value="NAD_binding_10"/>
    <property type="match status" value="1"/>
</dbReference>
<protein>
    <submittedName>
        <fullName evidence="3">SDR family oxidoreductase</fullName>
    </submittedName>
</protein>